<feature type="transmembrane region" description="Helical" evidence="15">
    <location>
        <begin position="161"/>
        <end position="185"/>
    </location>
</feature>
<dbReference type="AlphaFoldDB" id="A0A399JCU1"/>
<dbReference type="GO" id="GO:0009486">
    <property type="term" value="F:cytochrome bo3 ubiquinol oxidase activity"/>
    <property type="evidence" value="ECO:0007669"/>
    <property type="project" value="TreeGrafter"/>
</dbReference>
<keyword evidence="13 15" id="KW-0472">Membrane</keyword>
<accession>A0A399JCU1</accession>
<dbReference type="PANTHER" id="PTHR10422:SF35">
    <property type="entry name" value="CYTOCHROME BO(3) UBIQUINOL OXIDASE SUBUNIT 1"/>
    <property type="match status" value="1"/>
</dbReference>
<protein>
    <submittedName>
        <fullName evidence="17">Cytochrome o ubiquinol oxidase subunit I</fullName>
    </submittedName>
</protein>
<feature type="transmembrane region" description="Helical" evidence="15">
    <location>
        <begin position="472"/>
        <end position="494"/>
    </location>
</feature>
<dbReference type="GO" id="GO:0020037">
    <property type="term" value="F:heme binding"/>
    <property type="evidence" value="ECO:0007669"/>
    <property type="project" value="InterPro"/>
</dbReference>
<proteinExistence type="inferred from homology"/>
<evidence type="ECO:0000256" key="2">
    <source>
        <dbReference type="ARBA" id="ARBA00009578"/>
    </source>
</evidence>
<evidence type="ECO:0000256" key="13">
    <source>
        <dbReference type="ARBA" id="ARBA00023136"/>
    </source>
</evidence>
<dbReference type="Proteomes" id="UP000265848">
    <property type="component" value="Unassembled WGS sequence"/>
</dbReference>
<feature type="transmembrane region" description="Helical" evidence="15">
    <location>
        <begin position="395"/>
        <end position="418"/>
    </location>
</feature>
<dbReference type="FunFam" id="1.20.210.10:FF:000002">
    <property type="entry name" value="Cytochrome o ubiquinol oxidase, subunit I"/>
    <property type="match status" value="1"/>
</dbReference>
<keyword evidence="12" id="KW-0186">Copper</keyword>
<keyword evidence="18" id="KW-1185">Reference proteome</keyword>
<comment type="similarity">
    <text evidence="2 14">Belongs to the heme-copper respiratory oxidase family.</text>
</comment>
<keyword evidence="10 15" id="KW-1133">Transmembrane helix</keyword>
<comment type="subcellular location">
    <subcellularLocation>
        <location evidence="1">Cell membrane</location>
        <topology evidence="1">Multi-pass membrane protein</topology>
    </subcellularLocation>
</comment>
<dbReference type="Gene3D" id="1.20.210.10">
    <property type="entry name" value="Cytochrome c oxidase-like, subunit I domain"/>
    <property type="match status" value="1"/>
</dbReference>
<gene>
    <name evidence="17" type="primary">cyoB</name>
    <name evidence="17" type="ORF">DL237_00025</name>
</gene>
<feature type="transmembrane region" description="Helical" evidence="15">
    <location>
        <begin position="118"/>
        <end position="141"/>
    </location>
</feature>
<feature type="transmembrane region" description="Helical" evidence="15">
    <location>
        <begin position="72"/>
        <end position="89"/>
    </location>
</feature>
<evidence type="ECO:0000256" key="10">
    <source>
        <dbReference type="ARBA" id="ARBA00022989"/>
    </source>
</evidence>
<keyword evidence="6 14" id="KW-0679">Respiratory chain</keyword>
<evidence type="ECO:0000256" key="6">
    <source>
        <dbReference type="ARBA" id="ARBA00022660"/>
    </source>
</evidence>
<dbReference type="NCBIfam" id="TIGR02843">
    <property type="entry name" value="CyoB"/>
    <property type="match status" value="1"/>
</dbReference>
<evidence type="ECO:0000256" key="4">
    <source>
        <dbReference type="ARBA" id="ARBA00022475"/>
    </source>
</evidence>
<evidence type="ECO:0000313" key="17">
    <source>
        <dbReference type="EMBL" id="RII40456.1"/>
    </source>
</evidence>
<evidence type="ECO:0000256" key="3">
    <source>
        <dbReference type="ARBA" id="ARBA00022448"/>
    </source>
</evidence>
<dbReference type="RefSeq" id="WP_119396979.1">
    <property type="nucleotide sequence ID" value="NZ_QWJJ01000001.1"/>
</dbReference>
<feature type="transmembrane region" description="Helical" evidence="15">
    <location>
        <begin position="430"/>
        <end position="451"/>
    </location>
</feature>
<name>A0A399JCU1_9RHOB</name>
<evidence type="ECO:0000256" key="9">
    <source>
        <dbReference type="ARBA" id="ARBA00022982"/>
    </source>
</evidence>
<evidence type="ECO:0000256" key="1">
    <source>
        <dbReference type="ARBA" id="ARBA00004651"/>
    </source>
</evidence>
<feature type="transmembrane region" description="Helical" evidence="15">
    <location>
        <begin position="363"/>
        <end position="383"/>
    </location>
</feature>
<keyword evidence="9 14" id="KW-0249">Electron transport</keyword>
<evidence type="ECO:0000256" key="8">
    <source>
        <dbReference type="ARBA" id="ARBA00022723"/>
    </source>
</evidence>
<dbReference type="GO" id="GO:0046872">
    <property type="term" value="F:metal ion binding"/>
    <property type="evidence" value="ECO:0007669"/>
    <property type="project" value="UniProtKB-KW"/>
</dbReference>
<reference evidence="17 18" key="1">
    <citation type="submission" date="2018-08" db="EMBL/GenBank/DDBJ databases">
        <title>Pseudooceanicola sediminis CY03 in the family Rhodobacteracea.</title>
        <authorList>
            <person name="Zhang Y.-J."/>
        </authorList>
    </citation>
    <scope>NUCLEOTIDE SEQUENCE [LARGE SCALE GENOMIC DNA]</scope>
    <source>
        <strain evidence="17 18">CY03</strain>
    </source>
</reference>
<dbReference type="InterPro" id="IPR000883">
    <property type="entry name" value="Cyt_C_Oxase_1"/>
</dbReference>
<keyword evidence="3 14" id="KW-0813">Transport</keyword>
<keyword evidence="11" id="KW-0408">Iron</keyword>
<evidence type="ECO:0000256" key="7">
    <source>
        <dbReference type="ARBA" id="ARBA00022692"/>
    </source>
</evidence>
<dbReference type="GO" id="GO:0015990">
    <property type="term" value="P:electron transport coupled proton transport"/>
    <property type="evidence" value="ECO:0007669"/>
    <property type="project" value="TreeGrafter"/>
</dbReference>
<dbReference type="PROSITE" id="PS50855">
    <property type="entry name" value="COX1"/>
    <property type="match status" value="1"/>
</dbReference>
<organism evidence="17 18">
    <name type="scientific">Pseudooceanicola sediminis</name>
    <dbReference type="NCBI Taxonomy" id="2211117"/>
    <lineage>
        <taxon>Bacteria</taxon>
        <taxon>Pseudomonadati</taxon>
        <taxon>Pseudomonadota</taxon>
        <taxon>Alphaproteobacteria</taxon>
        <taxon>Rhodobacterales</taxon>
        <taxon>Paracoccaceae</taxon>
        <taxon>Pseudooceanicola</taxon>
    </lineage>
</organism>
<dbReference type="InterPro" id="IPR023615">
    <property type="entry name" value="Cyt_c_Oxase_su1_BS"/>
</dbReference>
<evidence type="ECO:0000256" key="5">
    <source>
        <dbReference type="ARBA" id="ARBA00022617"/>
    </source>
</evidence>
<dbReference type="PANTHER" id="PTHR10422">
    <property type="entry name" value="CYTOCHROME C OXIDASE SUBUNIT 1"/>
    <property type="match status" value="1"/>
</dbReference>
<dbReference type="SUPFAM" id="SSF81442">
    <property type="entry name" value="Cytochrome c oxidase subunit I-like"/>
    <property type="match status" value="1"/>
</dbReference>
<keyword evidence="7 14" id="KW-0812">Transmembrane</keyword>
<dbReference type="GO" id="GO:0004129">
    <property type="term" value="F:cytochrome-c oxidase activity"/>
    <property type="evidence" value="ECO:0007669"/>
    <property type="project" value="InterPro"/>
</dbReference>
<dbReference type="PRINTS" id="PR01165">
    <property type="entry name" value="CYCOXIDASEI"/>
</dbReference>
<feature type="transmembrane region" description="Helical" evidence="15">
    <location>
        <begin position="332"/>
        <end position="351"/>
    </location>
</feature>
<comment type="caution">
    <text evidence="17">The sequence shown here is derived from an EMBL/GenBank/DDBJ whole genome shotgun (WGS) entry which is preliminary data.</text>
</comment>
<keyword evidence="5 14" id="KW-0349">Heme</keyword>
<dbReference type="InterPro" id="IPR014207">
    <property type="entry name" value="Cyt_c_ubiqinol_oxidase_su1"/>
</dbReference>
<dbReference type="InterPro" id="IPR023616">
    <property type="entry name" value="Cyt_c_oxase-like_su1_dom"/>
</dbReference>
<keyword evidence="4" id="KW-1003">Cell membrane</keyword>
<evidence type="ECO:0000256" key="12">
    <source>
        <dbReference type="ARBA" id="ARBA00023008"/>
    </source>
</evidence>
<dbReference type="OrthoDB" id="9803294at2"/>
<evidence type="ECO:0000256" key="11">
    <source>
        <dbReference type="ARBA" id="ARBA00023004"/>
    </source>
</evidence>
<feature type="transmembrane region" description="Helical" evidence="15">
    <location>
        <begin position="205"/>
        <end position="228"/>
    </location>
</feature>
<dbReference type="EMBL" id="QWJJ01000001">
    <property type="protein sequence ID" value="RII40456.1"/>
    <property type="molecule type" value="Genomic_DNA"/>
</dbReference>
<sequence>MSTEVVETTQETVSPIFGRLSLDWIPYHEPILVGTFLAIVLGGLAVLAVMTRYRLWVPFWKNWVTTVDHKKIGIMYMVLGFIMMVRGFADALMMRAQQALAAGGAEGYLPPHHFDQVFTAHGVIMIFFVAMAFVTGIMNFVMPTQIGARDVAFPFLNNFSFWMTVAGALLVNVSLFVGEFARVGWLAFPPLSGASFSTGPGMDYYLWSLQIAGVGTTLSGINLIATIFKMRAPGMKLFDMPVFTWTALCTNVLIVAAFPVLTATLTLLTLDRYLGTHFFTNDLGGNAMMYVNLIWIWGHPEVYILILPIFGVFSEVVATFSGKPLFGYKTMVWATACIMVLSFVVWLHHFFTMGSGASVNTFFGITTMIIAVPTGVKVFNWLFTMYKGSVRLEVPMLWTLGFIVTFTIGGMTGVLLAVPPVDFQLHNTLFLIAHFHNVIIGGVVFGVYAAVTYWWPKAFGFRLDDKWSKRTFWFWCIGFYFAFLPLYALGLMGATRRMQQYMDTGWQIYFIIAACGAVLIAFGILSTFIGFAVSIRNRKALACGPDPWNARTLEWATQSPPAPYNFPQVIEVHGRDEFWRMKQTGFKWSTHYTPIHMPKGTGTGAVISLFALAFGFAMVWYIWWLAILALFACIAIGIAHTFNYNRDYYIPVDEVAHTESKGATA</sequence>
<keyword evidence="8" id="KW-0479">Metal-binding</keyword>
<dbReference type="GO" id="GO:0016682">
    <property type="term" value="F:oxidoreductase activity, acting on diphenols and related substances as donors, oxygen as acceptor"/>
    <property type="evidence" value="ECO:0007669"/>
    <property type="project" value="InterPro"/>
</dbReference>
<feature type="transmembrane region" description="Helical" evidence="15">
    <location>
        <begin position="506"/>
        <end position="531"/>
    </location>
</feature>
<dbReference type="InterPro" id="IPR036927">
    <property type="entry name" value="Cyt_c_oxase-like_su1_sf"/>
</dbReference>
<evidence type="ECO:0000313" key="18">
    <source>
        <dbReference type="Proteomes" id="UP000265848"/>
    </source>
</evidence>
<feature type="transmembrane region" description="Helical" evidence="15">
    <location>
        <begin position="606"/>
        <end position="639"/>
    </location>
</feature>
<feature type="transmembrane region" description="Helical" evidence="15">
    <location>
        <begin position="31"/>
        <end position="51"/>
    </location>
</feature>
<dbReference type="GO" id="GO:0022904">
    <property type="term" value="P:respiratory electron transport chain"/>
    <property type="evidence" value="ECO:0007669"/>
    <property type="project" value="TreeGrafter"/>
</dbReference>
<evidence type="ECO:0000256" key="14">
    <source>
        <dbReference type="RuleBase" id="RU000370"/>
    </source>
</evidence>
<evidence type="ECO:0000259" key="16">
    <source>
        <dbReference type="PROSITE" id="PS50855"/>
    </source>
</evidence>
<feature type="transmembrane region" description="Helical" evidence="15">
    <location>
        <begin position="240"/>
        <end position="261"/>
    </location>
</feature>
<dbReference type="PROSITE" id="PS00077">
    <property type="entry name" value="COX1_CUB"/>
    <property type="match status" value="1"/>
</dbReference>
<feature type="domain" description="Cytochrome oxidase subunit I profile" evidence="16">
    <location>
        <begin position="54"/>
        <end position="573"/>
    </location>
</feature>
<dbReference type="CDD" id="cd01662">
    <property type="entry name" value="Ubiquinol_Oxidase_I"/>
    <property type="match status" value="1"/>
</dbReference>
<dbReference type="Pfam" id="PF00115">
    <property type="entry name" value="COX1"/>
    <property type="match status" value="1"/>
</dbReference>
<evidence type="ECO:0000256" key="15">
    <source>
        <dbReference type="SAM" id="Phobius"/>
    </source>
</evidence>
<dbReference type="GO" id="GO:0005886">
    <property type="term" value="C:plasma membrane"/>
    <property type="evidence" value="ECO:0007669"/>
    <property type="project" value="UniProtKB-SubCell"/>
</dbReference>
<dbReference type="GO" id="GO:0009060">
    <property type="term" value="P:aerobic respiration"/>
    <property type="evidence" value="ECO:0007669"/>
    <property type="project" value="InterPro"/>
</dbReference>